<name>K2FZA5_9BACT</name>
<dbReference type="AlphaFoldDB" id="K2FZA5"/>
<evidence type="ECO:0000313" key="1">
    <source>
        <dbReference type="EMBL" id="EKE28313.1"/>
    </source>
</evidence>
<sequence length="215" mass="25424">MFVSLFIVSFFVVFQWSFLNFAKTSEIGWEKINSQILIEEAIHNLKLNPTQAVKIWKYSIKSLDYNGASYRKSLWFWESTEFLLSSSWWLNSLICSVSLGWPLRFEVISYDSWGWAMATIFDSWVINPSSSSNIWFDADSDFNIIWIRSLGWTSEFSIEKGNTNLLPPVSLYSLYQDFSTWSRDMRNIEVVNYKEKTLPIDYKKFWVFLNSSNYD</sequence>
<protein>
    <submittedName>
        <fullName evidence="1">Uncharacterized protein</fullName>
    </submittedName>
</protein>
<accession>K2FZA5</accession>
<gene>
    <name evidence="1" type="ORF">ACD_3C00080G0002</name>
</gene>
<dbReference type="EMBL" id="AMFJ01000354">
    <property type="protein sequence ID" value="EKE28313.1"/>
    <property type="molecule type" value="Genomic_DNA"/>
</dbReference>
<organism evidence="1">
    <name type="scientific">uncultured bacterium</name>
    <name type="common">gcode 4</name>
    <dbReference type="NCBI Taxonomy" id="1234023"/>
    <lineage>
        <taxon>Bacteria</taxon>
        <taxon>environmental samples</taxon>
    </lineage>
</organism>
<proteinExistence type="predicted"/>
<comment type="caution">
    <text evidence="1">The sequence shown here is derived from an EMBL/GenBank/DDBJ whole genome shotgun (WGS) entry which is preliminary data.</text>
</comment>
<reference evidence="1" key="1">
    <citation type="journal article" date="2012" name="Science">
        <title>Fermentation, hydrogen, and sulfur metabolism in multiple uncultivated bacterial phyla.</title>
        <authorList>
            <person name="Wrighton K.C."/>
            <person name="Thomas B.C."/>
            <person name="Sharon I."/>
            <person name="Miller C.S."/>
            <person name="Castelle C.J."/>
            <person name="VerBerkmoes N.C."/>
            <person name="Wilkins M.J."/>
            <person name="Hettich R.L."/>
            <person name="Lipton M.S."/>
            <person name="Williams K.H."/>
            <person name="Long P.E."/>
            <person name="Banfield J.F."/>
        </authorList>
    </citation>
    <scope>NUCLEOTIDE SEQUENCE [LARGE SCALE GENOMIC DNA]</scope>
</reference>